<dbReference type="Proteomes" id="UP001057877">
    <property type="component" value="Chromosome"/>
</dbReference>
<evidence type="ECO:0000256" key="4">
    <source>
        <dbReference type="ARBA" id="ARBA00023136"/>
    </source>
</evidence>
<keyword evidence="2 5" id="KW-0812">Transmembrane</keyword>
<sequence>MAILTIILQSLLLFAFTFSGLSKIAGAKMQVEVFDHIRLPQWFRVFTGFAQLAGAAGLLAGYWDKGFLALGALWIGCIMFGAVLSHVRVGDPLKQMFAPLLLMILSLTLMFMYLSDLFELF</sequence>
<evidence type="ECO:0000313" key="6">
    <source>
        <dbReference type="EMBL" id="UVI28945.1"/>
    </source>
</evidence>
<name>A0ABY5S825_9BACL</name>
<reference evidence="6" key="1">
    <citation type="submission" date="2022-01" db="EMBL/GenBank/DDBJ databases">
        <title>Paenibacillus spongiae sp. nov., isolated from marine sponge.</title>
        <authorList>
            <person name="Li Z."/>
            <person name="Zhang M."/>
        </authorList>
    </citation>
    <scope>NUCLEOTIDE SEQUENCE</scope>
    <source>
        <strain evidence="6">PHS-Z3</strain>
    </source>
</reference>
<gene>
    <name evidence="6" type="ORF">L1F29_26415</name>
</gene>
<evidence type="ECO:0000256" key="2">
    <source>
        <dbReference type="ARBA" id="ARBA00022692"/>
    </source>
</evidence>
<dbReference type="Pfam" id="PF13564">
    <property type="entry name" value="DoxX_2"/>
    <property type="match status" value="1"/>
</dbReference>
<keyword evidence="4 5" id="KW-0472">Membrane</keyword>
<feature type="transmembrane region" description="Helical" evidence="5">
    <location>
        <begin position="42"/>
        <end position="60"/>
    </location>
</feature>
<accession>A0ABY5S825</accession>
<keyword evidence="3 5" id="KW-1133">Transmembrane helix</keyword>
<evidence type="ECO:0000313" key="7">
    <source>
        <dbReference type="Proteomes" id="UP001057877"/>
    </source>
</evidence>
<organism evidence="6 7">
    <name type="scientific">Paenibacillus spongiae</name>
    <dbReference type="NCBI Taxonomy" id="2909671"/>
    <lineage>
        <taxon>Bacteria</taxon>
        <taxon>Bacillati</taxon>
        <taxon>Bacillota</taxon>
        <taxon>Bacilli</taxon>
        <taxon>Bacillales</taxon>
        <taxon>Paenibacillaceae</taxon>
        <taxon>Paenibacillus</taxon>
    </lineage>
</organism>
<proteinExistence type="predicted"/>
<evidence type="ECO:0000256" key="5">
    <source>
        <dbReference type="SAM" id="Phobius"/>
    </source>
</evidence>
<keyword evidence="7" id="KW-1185">Reference proteome</keyword>
<comment type="subcellular location">
    <subcellularLocation>
        <location evidence="1">Membrane</location>
        <topology evidence="1">Multi-pass membrane protein</topology>
    </subcellularLocation>
</comment>
<dbReference type="EMBL" id="CP091430">
    <property type="protein sequence ID" value="UVI28945.1"/>
    <property type="molecule type" value="Genomic_DNA"/>
</dbReference>
<evidence type="ECO:0000256" key="1">
    <source>
        <dbReference type="ARBA" id="ARBA00004141"/>
    </source>
</evidence>
<dbReference type="InterPro" id="IPR032808">
    <property type="entry name" value="DoxX"/>
</dbReference>
<protein>
    <submittedName>
        <fullName evidence="6">DoxX family protein</fullName>
    </submittedName>
</protein>
<dbReference type="RefSeq" id="WP_258385032.1">
    <property type="nucleotide sequence ID" value="NZ_CP091430.1"/>
</dbReference>
<feature type="transmembrane region" description="Helical" evidence="5">
    <location>
        <begin position="96"/>
        <end position="114"/>
    </location>
</feature>
<evidence type="ECO:0000256" key="3">
    <source>
        <dbReference type="ARBA" id="ARBA00022989"/>
    </source>
</evidence>
<feature type="transmembrane region" description="Helical" evidence="5">
    <location>
        <begin position="67"/>
        <end position="84"/>
    </location>
</feature>